<comment type="cofactor">
    <cofactor evidence="11">
        <name>Mg(2+)</name>
        <dbReference type="ChEBI" id="CHEBI:18420"/>
    </cofactor>
    <cofactor evidence="11">
        <name>Ca(2+)</name>
        <dbReference type="ChEBI" id="CHEBI:29108"/>
    </cofactor>
    <cofactor evidence="11">
        <name>Mn(2+)</name>
        <dbReference type="ChEBI" id="CHEBI:29035"/>
    </cofactor>
    <cofactor evidence="11">
        <name>Co(2+)</name>
        <dbReference type="ChEBI" id="CHEBI:48828"/>
    </cofactor>
    <text evidence="11">Binds 1 Mg(2+) ion per subunit. Can also utilize other divalent metal cations, such as Ca(2+), Mn(2+) and Co(2+).</text>
</comment>
<dbReference type="CDD" id="cd02012">
    <property type="entry name" value="TPP_TK"/>
    <property type="match status" value="1"/>
</dbReference>
<dbReference type="NCBIfam" id="TIGR00232">
    <property type="entry name" value="tktlase_bact"/>
    <property type="match status" value="1"/>
</dbReference>
<evidence type="ECO:0000256" key="6">
    <source>
        <dbReference type="ARBA" id="ARBA00022837"/>
    </source>
</evidence>
<feature type="domain" description="Transketolase-like pyrimidine-binding" evidence="12">
    <location>
        <begin position="349"/>
        <end position="520"/>
    </location>
</feature>
<dbReference type="SUPFAM" id="SSF52518">
    <property type="entry name" value="Thiamin diphosphate-binding fold (THDP-binding)"/>
    <property type="match status" value="2"/>
</dbReference>
<sequence>MSLDTARLQNMANAIRALSMDAVQAANSGHPGMPMGMADVASVLWSNYLKFDPSQPKWADRDRFVLSAGHGSMLIYSLLHLSGYAAPTMDDIRNFRQLGSPCAGHPENFLLEGVECTTGPLGQGLAMAVGMAMAERHLNAVFGDDLVDHRTWVVAGDGCLMEGINHEAIGLAGHLKLGRMVVLWDDNNITIDGATDLSTSEDIKARYAATGWHVVSCDGHDFADIDCALAEAVADDRPSLVACKTVIGKGAPNKQGTSATHGAPLGAEEIAAARAELGWEHEPFVVPDEILADWRATGERGRNAAAEWAGRIASSDQKAEFERRMAGELPHGDAMKNYVASLIAEPKKVATRKASEMALAEINPRLPDTIGGSADLTGSNNTKAGGIDAFTADNYGGRYVYWGIREFGMAAAMNGMALHGGVIPYGGTFLVFTDYARGAIRLSALQQVRAIYVMTHDSIGLGEDGPTHQPVEHLASLRAMPNLLVMRPADVVETAECWEIALKQSDRPSVLALSRQNLPQVRLEDAGENLSARGAYKLKSAGADRKVVIMATGSEVHLALECAEQLEGQGIGVDVVSMVCSELFDEQGDDYRREIIGSDALRVSIEAGTTFGWERYTGIAGLRIGIDRFGASAPAEVLFEKFGFTADQIVPQIMNKLNG</sequence>
<keyword evidence="7 11" id="KW-0460">Magnesium</keyword>
<dbReference type="InterPro" id="IPR033247">
    <property type="entry name" value="Transketolase_fam"/>
</dbReference>
<evidence type="ECO:0000259" key="12">
    <source>
        <dbReference type="SMART" id="SM00861"/>
    </source>
</evidence>
<dbReference type="Gene3D" id="3.40.50.970">
    <property type="match status" value="2"/>
</dbReference>
<dbReference type="PROSITE" id="PS00801">
    <property type="entry name" value="TRANSKETOLASE_1"/>
    <property type="match status" value="1"/>
</dbReference>
<dbReference type="Proteomes" id="UP001215827">
    <property type="component" value="Chromosome"/>
</dbReference>
<dbReference type="InterPro" id="IPR049557">
    <property type="entry name" value="Transketolase_CS"/>
</dbReference>
<dbReference type="Gene3D" id="3.40.50.920">
    <property type="match status" value="1"/>
</dbReference>
<keyword evidence="6 11" id="KW-0106">Calcium</keyword>
<dbReference type="InterPro" id="IPR005474">
    <property type="entry name" value="Transketolase_N"/>
</dbReference>
<dbReference type="Pfam" id="PF02779">
    <property type="entry name" value="Transket_pyr"/>
    <property type="match status" value="1"/>
</dbReference>
<dbReference type="CDD" id="cd07033">
    <property type="entry name" value="TPP_PYR_DXS_TK_like"/>
    <property type="match status" value="1"/>
</dbReference>
<gene>
    <name evidence="13" type="primary">tkt</name>
    <name evidence="13" type="ORF">P7228_12890</name>
</gene>
<dbReference type="InterPro" id="IPR005478">
    <property type="entry name" value="Transketolase_bac-like"/>
</dbReference>
<dbReference type="InterPro" id="IPR055152">
    <property type="entry name" value="Transketolase-like_C_2"/>
</dbReference>
<comment type="subunit">
    <text evidence="2 11">Homodimer.</text>
</comment>
<dbReference type="Pfam" id="PF22613">
    <property type="entry name" value="Transketolase_C_1"/>
    <property type="match status" value="1"/>
</dbReference>
<name>A0ABY8FS19_9SPHN</name>
<protein>
    <recommendedName>
        <fullName evidence="3 10">Transketolase</fullName>
        <ecNumber evidence="3 10">2.2.1.1</ecNumber>
    </recommendedName>
</protein>
<evidence type="ECO:0000256" key="5">
    <source>
        <dbReference type="ARBA" id="ARBA00022723"/>
    </source>
</evidence>
<proteinExistence type="inferred from homology"/>
<evidence type="ECO:0000256" key="4">
    <source>
        <dbReference type="ARBA" id="ARBA00022679"/>
    </source>
</evidence>
<dbReference type="Pfam" id="PF00456">
    <property type="entry name" value="Transketolase_N"/>
    <property type="match status" value="1"/>
</dbReference>
<dbReference type="PANTHER" id="PTHR43522">
    <property type="entry name" value="TRANSKETOLASE"/>
    <property type="match status" value="1"/>
</dbReference>
<evidence type="ECO:0000256" key="2">
    <source>
        <dbReference type="ARBA" id="ARBA00011738"/>
    </source>
</evidence>
<evidence type="ECO:0000256" key="9">
    <source>
        <dbReference type="ARBA" id="ARBA00049473"/>
    </source>
</evidence>
<keyword evidence="8 11" id="KW-0786">Thiamine pyrophosphate</keyword>
<dbReference type="InterPro" id="IPR009014">
    <property type="entry name" value="Transketo_C/PFOR_II"/>
</dbReference>
<evidence type="ECO:0000256" key="7">
    <source>
        <dbReference type="ARBA" id="ARBA00022842"/>
    </source>
</evidence>
<dbReference type="EC" id="2.2.1.1" evidence="3 10"/>
<organism evidence="13 14">
    <name type="scientific">Altererythrobacter arenosus</name>
    <dbReference type="NCBI Taxonomy" id="3032592"/>
    <lineage>
        <taxon>Bacteria</taxon>
        <taxon>Pseudomonadati</taxon>
        <taxon>Pseudomonadota</taxon>
        <taxon>Alphaproteobacteria</taxon>
        <taxon>Sphingomonadales</taxon>
        <taxon>Erythrobacteraceae</taxon>
        <taxon>Altererythrobacter</taxon>
    </lineage>
</organism>
<evidence type="ECO:0000256" key="10">
    <source>
        <dbReference type="NCBIfam" id="TIGR00232"/>
    </source>
</evidence>
<keyword evidence="4 11" id="KW-0808">Transferase</keyword>
<evidence type="ECO:0000256" key="8">
    <source>
        <dbReference type="ARBA" id="ARBA00023052"/>
    </source>
</evidence>
<comment type="catalytic activity">
    <reaction evidence="9 11">
        <text>D-sedoheptulose 7-phosphate + D-glyceraldehyde 3-phosphate = aldehydo-D-ribose 5-phosphate + D-xylulose 5-phosphate</text>
        <dbReference type="Rhea" id="RHEA:10508"/>
        <dbReference type="ChEBI" id="CHEBI:57483"/>
        <dbReference type="ChEBI" id="CHEBI:57737"/>
        <dbReference type="ChEBI" id="CHEBI:58273"/>
        <dbReference type="ChEBI" id="CHEBI:59776"/>
        <dbReference type="EC" id="2.2.1.1"/>
    </reaction>
</comment>
<dbReference type="InterPro" id="IPR005475">
    <property type="entry name" value="Transketolase-like_Pyr-bd"/>
</dbReference>
<keyword evidence="5 11" id="KW-0479">Metal-binding</keyword>
<keyword evidence="14" id="KW-1185">Reference proteome</keyword>
<dbReference type="GO" id="GO:0004802">
    <property type="term" value="F:transketolase activity"/>
    <property type="evidence" value="ECO:0007669"/>
    <property type="project" value="UniProtKB-EC"/>
</dbReference>
<evidence type="ECO:0000313" key="14">
    <source>
        <dbReference type="Proteomes" id="UP001215827"/>
    </source>
</evidence>
<comment type="similarity">
    <text evidence="1 11">Belongs to the transketolase family.</text>
</comment>
<dbReference type="PROSITE" id="PS00802">
    <property type="entry name" value="TRANSKETOLASE_2"/>
    <property type="match status" value="1"/>
</dbReference>
<evidence type="ECO:0000256" key="11">
    <source>
        <dbReference type="RuleBase" id="RU004996"/>
    </source>
</evidence>
<dbReference type="EMBL" id="CP121106">
    <property type="protein sequence ID" value="WFL76880.1"/>
    <property type="molecule type" value="Genomic_DNA"/>
</dbReference>
<evidence type="ECO:0000256" key="1">
    <source>
        <dbReference type="ARBA" id="ARBA00007131"/>
    </source>
</evidence>
<dbReference type="RefSeq" id="WP_278015639.1">
    <property type="nucleotide sequence ID" value="NZ_CP121106.1"/>
</dbReference>
<evidence type="ECO:0000313" key="13">
    <source>
        <dbReference type="EMBL" id="WFL76880.1"/>
    </source>
</evidence>
<dbReference type="SMART" id="SM00861">
    <property type="entry name" value="Transket_pyr"/>
    <property type="match status" value="1"/>
</dbReference>
<evidence type="ECO:0000256" key="3">
    <source>
        <dbReference type="ARBA" id="ARBA00013152"/>
    </source>
</evidence>
<dbReference type="InterPro" id="IPR029061">
    <property type="entry name" value="THDP-binding"/>
</dbReference>
<comment type="function">
    <text evidence="11">Catalyzes the transfer of a two-carbon ketol group from a ketose donor to an aldose acceptor, via a covalent intermediate with the cofactor thiamine pyrophosphate.</text>
</comment>
<accession>A0ABY8FS19</accession>
<dbReference type="PANTHER" id="PTHR43522:SF2">
    <property type="entry name" value="TRANSKETOLASE 1-RELATED"/>
    <property type="match status" value="1"/>
</dbReference>
<reference evidence="13 14" key="1">
    <citation type="submission" date="2023-03" db="EMBL/GenBank/DDBJ databases">
        <title>Altererythrobacter sp. CAU 1644 isolated from sand.</title>
        <authorList>
            <person name="Kim W."/>
        </authorList>
    </citation>
    <scope>NUCLEOTIDE SEQUENCE [LARGE SCALE GENOMIC DNA]</scope>
    <source>
        <strain evidence="13 14">CAU 1644</strain>
    </source>
</reference>
<comment type="cofactor">
    <cofactor evidence="11">
        <name>thiamine diphosphate</name>
        <dbReference type="ChEBI" id="CHEBI:58937"/>
    </cofactor>
    <text evidence="11">Binds 1 thiamine pyrophosphate per subunit.</text>
</comment>
<dbReference type="InterPro" id="IPR020826">
    <property type="entry name" value="Transketolase_BS"/>
</dbReference>
<dbReference type="SUPFAM" id="SSF52922">
    <property type="entry name" value="TK C-terminal domain-like"/>
    <property type="match status" value="1"/>
</dbReference>